<dbReference type="AlphaFoldDB" id="A0AAJ1ETG7"/>
<protein>
    <submittedName>
        <fullName evidence="2">Acyl-CoA dehydratase activase-related protein</fullName>
    </submittedName>
</protein>
<comment type="caution">
    <text evidence="2">The sequence shown here is derived from an EMBL/GenBank/DDBJ whole genome shotgun (WGS) entry which is preliminary data.</text>
</comment>
<evidence type="ECO:0000259" key="1">
    <source>
        <dbReference type="Pfam" id="PF09989"/>
    </source>
</evidence>
<evidence type="ECO:0000313" key="3">
    <source>
        <dbReference type="Proteomes" id="UP001297422"/>
    </source>
</evidence>
<sequence length="78" mass="8850">SSKAIYEKGIESIPSESVCYPAKLAHGHIEALIEKGIKYIFYPSLAYERKEFDTANNHYNCPVVTSYPEVIRNNVDNL</sequence>
<feature type="domain" description="DUF2229" evidence="1">
    <location>
        <begin position="1"/>
        <end position="75"/>
    </location>
</feature>
<dbReference type="PANTHER" id="PTHR32329:SF4">
    <property type="entry name" value="ACTIVATOR OF 2-HYDROXYACYL-COA DEHYDRATASE"/>
    <property type="match status" value="1"/>
</dbReference>
<dbReference type="Proteomes" id="UP001297422">
    <property type="component" value="Unassembled WGS sequence"/>
</dbReference>
<dbReference type="InterPro" id="IPR018709">
    <property type="entry name" value="CoA_activase_DUF2229"/>
</dbReference>
<reference evidence="2" key="1">
    <citation type="submission" date="2021-10" db="EMBL/GenBank/DDBJ databases">
        <title>Collection of gut derived symbiotic bacterial strains cultured from healthy donors.</title>
        <authorList>
            <person name="Lin H."/>
            <person name="Littmann E."/>
            <person name="Claire K."/>
            <person name="Pamer E."/>
        </authorList>
    </citation>
    <scope>NUCLEOTIDE SEQUENCE</scope>
    <source>
        <strain evidence="2">MSK.23.4</strain>
    </source>
</reference>
<feature type="non-terminal residue" evidence="2">
    <location>
        <position position="1"/>
    </location>
</feature>
<feature type="non-terminal residue" evidence="2">
    <location>
        <position position="78"/>
    </location>
</feature>
<proteinExistence type="predicted"/>
<dbReference type="Pfam" id="PF09989">
    <property type="entry name" value="DUF2229"/>
    <property type="match status" value="1"/>
</dbReference>
<dbReference type="EMBL" id="JAJBNC010000435">
    <property type="protein sequence ID" value="MCB5496143.1"/>
    <property type="molecule type" value="Genomic_DNA"/>
</dbReference>
<dbReference type="PANTHER" id="PTHR32329">
    <property type="entry name" value="BIFUNCTIONAL PROTEIN [INCLUDES 2-HYDROXYACYL-COA DEHYDRATASE (N-TER) AND ITS ACTIVATOR DOMAIN (C_TERM)-RELATED"/>
    <property type="match status" value="1"/>
</dbReference>
<evidence type="ECO:0000313" key="2">
    <source>
        <dbReference type="EMBL" id="MCB5496143.1"/>
    </source>
</evidence>
<name>A0AAJ1ETG7_MEDGN</name>
<dbReference type="InterPro" id="IPR051805">
    <property type="entry name" value="Dehydratase_Activator_Redct"/>
</dbReference>
<dbReference type="RefSeq" id="WP_226973625.1">
    <property type="nucleotide sequence ID" value="NZ_JAJBNC010000435.1"/>
</dbReference>
<gene>
    <name evidence="2" type="ORF">LIQ10_20895</name>
</gene>
<organism evidence="2 3">
    <name type="scientific">Mediterraneibacter gnavus</name>
    <name type="common">Ruminococcus gnavus</name>
    <dbReference type="NCBI Taxonomy" id="33038"/>
    <lineage>
        <taxon>Bacteria</taxon>
        <taxon>Bacillati</taxon>
        <taxon>Bacillota</taxon>
        <taxon>Clostridia</taxon>
        <taxon>Lachnospirales</taxon>
        <taxon>Lachnospiraceae</taxon>
        <taxon>Mediterraneibacter</taxon>
    </lineage>
</organism>
<accession>A0AAJ1ETG7</accession>